<reference evidence="5" key="1">
    <citation type="journal article" date="2019" name="Int. J. Syst. Evol. Microbiol.">
        <title>The Global Catalogue of Microorganisms (GCM) 10K type strain sequencing project: providing services to taxonomists for standard genome sequencing and annotation.</title>
        <authorList>
            <consortium name="The Broad Institute Genomics Platform"/>
            <consortium name="The Broad Institute Genome Sequencing Center for Infectious Disease"/>
            <person name="Wu L."/>
            <person name="Ma J."/>
        </authorList>
    </citation>
    <scope>NUCLEOTIDE SEQUENCE [LARGE SCALE GENOMIC DNA]</scope>
    <source>
        <strain evidence="5">KCTC 42456</strain>
    </source>
</reference>
<evidence type="ECO:0000313" key="5">
    <source>
        <dbReference type="Proteomes" id="UP001597546"/>
    </source>
</evidence>
<keyword evidence="5" id="KW-1185">Reference proteome</keyword>
<dbReference type="Proteomes" id="UP001597546">
    <property type="component" value="Unassembled WGS sequence"/>
</dbReference>
<dbReference type="EMBL" id="JBHULV010000035">
    <property type="protein sequence ID" value="MFD2732189.1"/>
    <property type="molecule type" value="Genomic_DNA"/>
</dbReference>
<evidence type="ECO:0000259" key="3">
    <source>
        <dbReference type="Pfam" id="PF18942"/>
    </source>
</evidence>
<evidence type="ECO:0000313" key="4">
    <source>
        <dbReference type="EMBL" id="MFD2732189.1"/>
    </source>
</evidence>
<dbReference type="RefSeq" id="WP_379045246.1">
    <property type="nucleotide sequence ID" value="NZ_JBHSKW010000052.1"/>
</dbReference>
<feature type="signal peptide" evidence="2">
    <location>
        <begin position="1"/>
        <end position="19"/>
    </location>
</feature>
<feature type="domain" description="DUF5689" evidence="3">
    <location>
        <begin position="35"/>
        <end position="245"/>
    </location>
</feature>
<dbReference type="Pfam" id="PF18942">
    <property type="entry name" value="DUF5689"/>
    <property type="match status" value="1"/>
</dbReference>
<evidence type="ECO:0000256" key="2">
    <source>
        <dbReference type="SAM" id="SignalP"/>
    </source>
</evidence>
<keyword evidence="2" id="KW-0732">Signal</keyword>
<organism evidence="4 5">
    <name type="scientific">Pedobacter alpinus</name>
    <dbReference type="NCBI Taxonomy" id="1590643"/>
    <lineage>
        <taxon>Bacteria</taxon>
        <taxon>Pseudomonadati</taxon>
        <taxon>Bacteroidota</taxon>
        <taxon>Sphingobacteriia</taxon>
        <taxon>Sphingobacteriales</taxon>
        <taxon>Sphingobacteriaceae</taxon>
        <taxon>Pedobacter</taxon>
    </lineage>
</organism>
<protein>
    <submittedName>
        <fullName evidence="4">DUF5689 domain-containing protein</fullName>
    </submittedName>
</protein>
<evidence type="ECO:0000256" key="1">
    <source>
        <dbReference type="SAM" id="MobiDB-lite"/>
    </source>
</evidence>
<proteinExistence type="predicted"/>
<dbReference type="PROSITE" id="PS51257">
    <property type="entry name" value="PROKAR_LIPOPROTEIN"/>
    <property type="match status" value="1"/>
</dbReference>
<comment type="caution">
    <text evidence="4">The sequence shown here is derived from an EMBL/GenBank/DDBJ whole genome shotgun (WGS) entry which is preliminary data.</text>
</comment>
<accession>A0ABW5TTI7</accession>
<gene>
    <name evidence="4" type="ORF">ACFSSE_10790</name>
</gene>
<dbReference type="InterPro" id="IPR043744">
    <property type="entry name" value="DUF5689"/>
</dbReference>
<feature type="region of interest" description="Disordered" evidence="1">
    <location>
        <begin position="507"/>
        <end position="528"/>
    </location>
</feature>
<sequence>MKKFILYALFLFSAAVTFTGCDESNYPGGTISPYIPIYDLRNIYKGTDVNLSIDNMFGSNQVTGVVVSDHSGNNLPSGLLVIQDRRRLNQLRGISITIGAEAANYIPGDSVNVKIDGGILKRVDGLLQVTNIPASAVTKVGSGKNIPPNRVPSSYILADPNRYESTLVAIVKGGFDPLPQPTDVLSGEKTLNDGFENITLKTDANATFANKNNLPVLGNFFGIVFNTLVNNEIVPQVRLRTESDIIYLSSTIEISPIIISGFMADPVGGDGNYEYMQFLATRDINFAVTPFSVVVTNNAGASLPTGFPSRGWATGSLATSGAARTYQYNLTSGFVAKGTFFYVGGSTKLINGAGSPNISAANWITAINYTTIDGANGNGRRTTNVIGNSGNASGIAVFEGTNVNVNTKPVDVIFIGSGGSLFTAGPPPVGYRIANTDFYDIVNPITLESQPFYRNGSNTLNFNYLPSNLGYFNKLGGIYNADLGRWVKARTQTGVLLTSTSTLTELEENFPVGPTPDDPGTPATSLKQ</sequence>
<feature type="chain" id="PRO_5046480343" evidence="2">
    <location>
        <begin position="20"/>
        <end position="528"/>
    </location>
</feature>
<name>A0ABW5TTI7_9SPHI</name>